<dbReference type="Pfam" id="PF00106">
    <property type="entry name" value="adh_short"/>
    <property type="match status" value="1"/>
</dbReference>
<evidence type="ECO:0000256" key="1">
    <source>
        <dbReference type="RuleBase" id="RU000363"/>
    </source>
</evidence>
<dbReference type="PANTHER" id="PTHR43313">
    <property type="entry name" value="SHORT-CHAIN DEHYDROGENASE/REDUCTASE FAMILY 9C"/>
    <property type="match status" value="1"/>
</dbReference>
<proteinExistence type="inferred from homology"/>
<evidence type="ECO:0000313" key="3">
    <source>
        <dbReference type="Proteomes" id="UP000431401"/>
    </source>
</evidence>
<keyword evidence="3" id="KW-1185">Reference proteome</keyword>
<dbReference type="InterPro" id="IPR036291">
    <property type="entry name" value="NAD(P)-bd_dom_sf"/>
</dbReference>
<name>A0A7K0E0E5_9NOCA</name>
<dbReference type="GO" id="GO:0008202">
    <property type="term" value="P:steroid metabolic process"/>
    <property type="evidence" value="ECO:0007669"/>
    <property type="project" value="TreeGrafter"/>
</dbReference>
<reference evidence="2 3" key="1">
    <citation type="submission" date="2019-10" db="EMBL/GenBank/DDBJ databases">
        <title>Nocardia macrotermitis sp. nov. and Nocardia aurantia sp. nov., isolated from the gut of fungus growing-termite Macrotermes natalensis.</title>
        <authorList>
            <person name="Benndorf R."/>
            <person name="Schwitalla J."/>
            <person name="Martin K."/>
            <person name="De Beer W."/>
            <person name="Kaster A.-K."/>
            <person name="Vollmers J."/>
            <person name="Poulsen M."/>
            <person name="Beemelmanns C."/>
        </authorList>
    </citation>
    <scope>NUCLEOTIDE SEQUENCE [LARGE SCALE GENOMIC DNA]</scope>
    <source>
        <strain evidence="2 3">RB56</strain>
    </source>
</reference>
<dbReference type="Gene3D" id="3.40.50.720">
    <property type="entry name" value="NAD(P)-binding Rossmann-like Domain"/>
    <property type="match status" value="1"/>
</dbReference>
<dbReference type="EMBL" id="WEGI01000020">
    <property type="protein sequence ID" value="MQY31546.1"/>
    <property type="molecule type" value="Genomic_DNA"/>
</dbReference>
<protein>
    <submittedName>
        <fullName evidence="2">Putative oxidoreductase EphD</fullName>
        <ecNumber evidence="2">1.-.-.-</ecNumber>
    </submittedName>
</protein>
<dbReference type="AlphaFoldDB" id="A0A7K0E0E5"/>
<organism evidence="2 3">
    <name type="scientific">Nocardia aurantia</name>
    <dbReference type="NCBI Taxonomy" id="2585199"/>
    <lineage>
        <taxon>Bacteria</taxon>
        <taxon>Bacillati</taxon>
        <taxon>Actinomycetota</taxon>
        <taxon>Actinomycetes</taxon>
        <taxon>Mycobacteriales</taxon>
        <taxon>Nocardiaceae</taxon>
        <taxon>Nocardia</taxon>
    </lineage>
</organism>
<dbReference type="SUPFAM" id="SSF51735">
    <property type="entry name" value="NAD(P)-binding Rossmann-fold domains"/>
    <property type="match status" value="1"/>
</dbReference>
<gene>
    <name evidence="2" type="primary">ephD_2</name>
    <name evidence="2" type="ORF">NRB56_71550</name>
</gene>
<evidence type="ECO:0000313" key="2">
    <source>
        <dbReference type="EMBL" id="MQY31546.1"/>
    </source>
</evidence>
<comment type="similarity">
    <text evidence="1">Belongs to the short-chain dehydrogenases/reductases (SDR) family.</text>
</comment>
<dbReference type="PRINTS" id="PR00081">
    <property type="entry name" value="GDHRDH"/>
</dbReference>
<dbReference type="OrthoDB" id="9792003at2"/>
<comment type="caution">
    <text evidence="2">The sequence shown here is derived from an EMBL/GenBank/DDBJ whole genome shotgun (WGS) entry which is preliminary data.</text>
</comment>
<dbReference type="Proteomes" id="UP000431401">
    <property type="component" value="Unassembled WGS sequence"/>
</dbReference>
<accession>A0A7K0E0E5</accession>
<dbReference type="GO" id="GO:0016491">
    <property type="term" value="F:oxidoreductase activity"/>
    <property type="evidence" value="ECO:0007669"/>
    <property type="project" value="UniProtKB-KW"/>
</dbReference>
<dbReference type="RefSeq" id="WP_153348772.1">
    <property type="nucleotide sequence ID" value="NZ_WEGI01000020.1"/>
</dbReference>
<sequence length="281" mass="28846">MPESGQGNVFITGASAGIGAATADLLVRRGYTVYAGVHTTAATPRPGLRPIPIDVADPESVSAAAELVAAEVGDAGLRAIVNNAGIIVQGPLELVAPAELQRQFAVNTLGPAYVCRSFLPLVRTGHGRIVNISAPTARVPVPFLGPIGASKAALVSLSDALRSELAAWHIPVVLVEPGGTRTEIFTKAEQVAARTMDRTPLYQAQLAAVAKAAARQSLGPIDPVAAAVARAVAARNPKRRYAAGAGVRLFGIIAALPDPLRDRVVATAFGLTGAARKADAR</sequence>
<dbReference type="EC" id="1.-.-.-" evidence="2"/>
<dbReference type="PANTHER" id="PTHR43313:SF1">
    <property type="entry name" value="3BETA-HYDROXYSTEROID DEHYDROGENASE DHS-16"/>
    <property type="match status" value="1"/>
</dbReference>
<keyword evidence="2" id="KW-0560">Oxidoreductase</keyword>
<dbReference type="InterPro" id="IPR002347">
    <property type="entry name" value="SDR_fam"/>
</dbReference>
<dbReference type="PRINTS" id="PR00080">
    <property type="entry name" value="SDRFAMILY"/>
</dbReference>